<sequence>MDAVATGMVNMAGSRPAEGFPLPDASVVFLLLPLLRRCESPLYLLLRGASLPLLRRDASRASGPFLLPRRVEPGRSAGNRELPLDRSSARVRVIPLPARVVPFLFHLQSGRLPQSRLFLFLVRPARTPPIQTLRVHVQTLARVLRPLLFLRVPFQLGVPLPSPRVLQRSGNLCPRRMLSPLSTTHLLRHPRTTAGPKPAGHPAAPKLRLRVLPVTVRQCWCRHLRIRPMWSLDPGLFGYPIKEYVFGPRRSQTSLLFWGVPALGPAGACRLASLASASAEAAVRDPAYYNRDQWCAVQIMAAAPRSRRTCAAAATAAWRNALKRRSHYAQRAAAGYFAAPPMERGGARAYHVTSGGSRGRQLQIRFAP</sequence>
<proteinExistence type="predicted"/>
<comment type="caution">
    <text evidence="1">The sequence shown here is derived from an EMBL/GenBank/DDBJ whole genome shotgun (WGS) entry which is preliminary data.</text>
</comment>
<dbReference type="Proteomes" id="UP000805193">
    <property type="component" value="Unassembled WGS sequence"/>
</dbReference>
<organism evidence="1 2">
    <name type="scientific">Ixodes persulcatus</name>
    <name type="common">Taiga tick</name>
    <dbReference type="NCBI Taxonomy" id="34615"/>
    <lineage>
        <taxon>Eukaryota</taxon>
        <taxon>Metazoa</taxon>
        <taxon>Ecdysozoa</taxon>
        <taxon>Arthropoda</taxon>
        <taxon>Chelicerata</taxon>
        <taxon>Arachnida</taxon>
        <taxon>Acari</taxon>
        <taxon>Parasitiformes</taxon>
        <taxon>Ixodida</taxon>
        <taxon>Ixodoidea</taxon>
        <taxon>Ixodidae</taxon>
        <taxon>Ixodinae</taxon>
        <taxon>Ixodes</taxon>
    </lineage>
</organism>
<evidence type="ECO:0000313" key="1">
    <source>
        <dbReference type="EMBL" id="KAG0429612.1"/>
    </source>
</evidence>
<name>A0AC60Q9E2_IXOPE</name>
<reference evidence="1 2" key="1">
    <citation type="journal article" date="2020" name="Cell">
        <title>Large-Scale Comparative Analyses of Tick Genomes Elucidate Their Genetic Diversity and Vector Capacities.</title>
        <authorList>
            <consortium name="Tick Genome and Microbiome Consortium (TIGMIC)"/>
            <person name="Jia N."/>
            <person name="Wang J."/>
            <person name="Shi W."/>
            <person name="Du L."/>
            <person name="Sun Y."/>
            <person name="Zhan W."/>
            <person name="Jiang J.F."/>
            <person name="Wang Q."/>
            <person name="Zhang B."/>
            <person name="Ji P."/>
            <person name="Bell-Sakyi L."/>
            <person name="Cui X.M."/>
            <person name="Yuan T.T."/>
            <person name="Jiang B.G."/>
            <person name="Yang W.F."/>
            <person name="Lam T.T."/>
            <person name="Chang Q.C."/>
            <person name="Ding S.J."/>
            <person name="Wang X.J."/>
            <person name="Zhu J.G."/>
            <person name="Ruan X.D."/>
            <person name="Zhao L."/>
            <person name="Wei J.T."/>
            <person name="Ye R.Z."/>
            <person name="Que T.C."/>
            <person name="Du C.H."/>
            <person name="Zhou Y.H."/>
            <person name="Cheng J.X."/>
            <person name="Dai P.F."/>
            <person name="Guo W.B."/>
            <person name="Han X.H."/>
            <person name="Huang E.J."/>
            <person name="Li L.F."/>
            <person name="Wei W."/>
            <person name="Gao Y.C."/>
            <person name="Liu J.Z."/>
            <person name="Shao H.Z."/>
            <person name="Wang X."/>
            <person name="Wang C.C."/>
            <person name="Yang T.C."/>
            <person name="Huo Q.B."/>
            <person name="Li W."/>
            <person name="Chen H.Y."/>
            <person name="Chen S.E."/>
            <person name="Zhou L.G."/>
            <person name="Ni X.B."/>
            <person name="Tian J.H."/>
            <person name="Sheng Y."/>
            <person name="Liu T."/>
            <person name="Pan Y.S."/>
            <person name="Xia L.Y."/>
            <person name="Li J."/>
            <person name="Zhao F."/>
            <person name="Cao W.C."/>
        </authorList>
    </citation>
    <scope>NUCLEOTIDE SEQUENCE [LARGE SCALE GENOMIC DNA]</scope>
    <source>
        <strain evidence="1">Iper-2018</strain>
    </source>
</reference>
<keyword evidence="2" id="KW-1185">Reference proteome</keyword>
<accession>A0AC60Q9E2</accession>
<dbReference type="EMBL" id="JABSTQ010009396">
    <property type="protein sequence ID" value="KAG0429612.1"/>
    <property type="molecule type" value="Genomic_DNA"/>
</dbReference>
<gene>
    <name evidence="1" type="ORF">HPB47_023438</name>
</gene>
<evidence type="ECO:0000313" key="2">
    <source>
        <dbReference type="Proteomes" id="UP000805193"/>
    </source>
</evidence>
<protein>
    <submittedName>
        <fullName evidence="1">Uncharacterized protein</fullName>
    </submittedName>
</protein>